<comment type="catalytic activity">
    <reaction evidence="4">
        <text>RX + glutathione = an S-substituted glutathione + a halide anion + H(+)</text>
        <dbReference type="Rhea" id="RHEA:16437"/>
        <dbReference type="ChEBI" id="CHEBI:15378"/>
        <dbReference type="ChEBI" id="CHEBI:16042"/>
        <dbReference type="ChEBI" id="CHEBI:17792"/>
        <dbReference type="ChEBI" id="CHEBI:57925"/>
        <dbReference type="ChEBI" id="CHEBI:90779"/>
        <dbReference type="EC" id="2.5.1.18"/>
    </reaction>
</comment>
<dbReference type="EC" id="2.5.1.18" evidence="1"/>
<dbReference type="PANTHER" id="PTHR11260">
    <property type="entry name" value="GLUTATHIONE S-TRANSFERASE, GST, SUPERFAMILY, GST DOMAIN CONTAINING"/>
    <property type="match status" value="1"/>
</dbReference>
<dbReference type="GO" id="GO:0004364">
    <property type="term" value="F:glutathione transferase activity"/>
    <property type="evidence" value="ECO:0007669"/>
    <property type="project" value="UniProtKB-EC"/>
</dbReference>
<dbReference type="SUPFAM" id="SSF52833">
    <property type="entry name" value="Thioredoxin-like"/>
    <property type="match status" value="1"/>
</dbReference>
<accession>I3SG87</accession>
<dbReference type="InterPro" id="IPR004046">
    <property type="entry name" value="GST_C"/>
</dbReference>
<dbReference type="InterPro" id="IPR036282">
    <property type="entry name" value="Glutathione-S-Trfase_C_sf"/>
</dbReference>
<dbReference type="InterPro" id="IPR045073">
    <property type="entry name" value="Omega/Tau-like"/>
</dbReference>
<dbReference type="PANTHER" id="PTHR11260:SF679">
    <property type="entry name" value="GLUTATHIONE TRANSFERASE"/>
    <property type="match status" value="1"/>
</dbReference>
<protein>
    <recommendedName>
        <fullName evidence="1">glutathione transferase</fullName>
        <ecNumber evidence="1">2.5.1.18</ecNumber>
    </recommendedName>
</protein>
<evidence type="ECO:0000313" key="7">
    <source>
        <dbReference type="EMBL" id="AFK39279.1"/>
    </source>
</evidence>
<proteinExistence type="evidence at transcript level"/>
<dbReference type="InterPro" id="IPR036249">
    <property type="entry name" value="Thioredoxin-like_sf"/>
</dbReference>
<dbReference type="GO" id="GO:0006749">
    <property type="term" value="P:glutathione metabolic process"/>
    <property type="evidence" value="ECO:0007669"/>
    <property type="project" value="InterPro"/>
</dbReference>
<dbReference type="InterPro" id="IPR040079">
    <property type="entry name" value="Glutathione_S-Trfase"/>
</dbReference>
<dbReference type="Pfam" id="PF00043">
    <property type="entry name" value="GST_C"/>
    <property type="match status" value="1"/>
</dbReference>
<comment type="similarity">
    <text evidence="3">Belongs to the GST superfamily. Tau family.</text>
</comment>
<dbReference type="SFLD" id="SFLDG00358">
    <property type="entry name" value="Main_(cytGST)"/>
    <property type="match status" value="1"/>
</dbReference>
<name>I3SG87_LOTJA</name>
<dbReference type="CDD" id="cd03058">
    <property type="entry name" value="GST_N_Tau"/>
    <property type="match status" value="1"/>
</dbReference>
<dbReference type="InterPro" id="IPR010987">
    <property type="entry name" value="Glutathione-S-Trfase_C-like"/>
</dbReference>
<dbReference type="SUPFAM" id="SSF47616">
    <property type="entry name" value="GST C-terminal domain-like"/>
    <property type="match status" value="1"/>
</dbReference>
<evidence type="ECO:0000259" key="5">
    <source>
        <dbReference type="PROSITE" id="PS50404"/>
    </source>
</evidence>
<keyword evidence="2" id="KW-0808">Transferase</keyword>
<dbReference type="EMBL" id="BT139484">
    <property type="protein sequence ID" value="AFK39279.1"/>
    <property type="molecule type" value="mRNA"/>
</dbReference>
<feature type="domain" description="GST C-terminal" evidence="6">
    <location>
        <begin position="86"/>
        <end position="214"/>
    </location>
</feature>
<dbReference type="SFLD" id="SFLDG01152">
    <property type="entry name" value="Main.3:_Omega-_and_Tau-like"/>
    <property type="match status" value="1"/>
</dbReference>
<evidence type="ECO:0000259" key="6">
    <source>
        <dbReference type="PROSITE" id="PS50405"/>
    </source>
</evidence>
<organism evidence="7">
    <name type="scientific">Lotus japonicus</name>
    <name type="common">Lotus corniculatus var. japonicus</name>
    <dbReference type="NCBI Taxonomy" id="34305"/>
    <lineage>
        <taxon>Eukaryota</taxon>
        <taxon>Viridiplantae</taxon>
        <taxon>Streptophyta</taxon>
        <taxon>Embryophyta</taxon>
        <taxon>Tracheophyta</taxon>
        <taxon>Spermatophyta</taxon>
        <taxon>Magnoliopsida</taxon>
        <taxon>eudicotyledons</taxon>
        <taxon>Gunneridae</taxon>
        <taxon>Pentapetalae</taxon>
        <taxon>rosids</taxon>
        <taxon>fabids</taxon>
        <taxon>Fabales</taxon>
        <taxon>Fabaceae</taxon>
        <taxon>Papilionoideae</taxon>
        <taxon>50 kb inversion clade</taxon>
        <taxon>NPAAA clade</taxon>
        <taxon>Hologalegina</taxon>
        <taxon>robinioid clade</taxon>
        <taxon>Loteae</taxon>
        <taxon>Lotus</taxon>
    </lineage>
</organism>
<evidence type="ECO:0000256" key="3">
    <source>
        <dbReference type="ARBA" id="ARBA00025743"/>
    </source>
</evidence>
<dbReference type="SFLD" id="SFLDS00019">
    <property type="entry name" value="Glutathione_Transferase_(cytos"/>
    <property type="match status" value="1"/>
</dbReference>
<dbReference type="Pfam" id="PF02798">
    <property type="entry name" value="GST_N"/>
    <property type="match status" value="1"/>
</dbReference>
<dbReference type="AlphaFoldDB" id="I3SG87"/>
<feature type="domain" description="GST N-terminal" evidence="5">
    <location>
        <begin position="2"/>
        <end position="81"/>
    </location>
</feature>
<reference evidence="7" key="1">
    <citation type="submission" date="2012-05" db="EMBL/GenBank/DDBJ databases">
        <authorList>
            <person name="Krishnakumar V."/>
            <person name="Cheung F."/>
            <person name="Xiao Y."/>
            <person name="Chan A."/>
            <person name="Moskal W.A."/>
            <person name="Town C.D."/>
        </authorList>
    </citation>
    <scope>NUCLEOTIDE SEQUENCE</scope>
</reference>
<dbReference type="CDD" id="cd03185">
    <property type="entry name" value="GST_C_Tau"/>
    <property type="match status" value="1"/>
</dbReference>
<dbReference type="Gene3D" id="3.40.30.10">
    <property type="entry name" value="Glutaredoxin"/>
    <property type="match status" value="1"/>
</dbReference>
<dbReference type="PROSITE" id="PS50404">
    <property type="entry name" value="GST_NTER"/>
    <property type="match status" value="1"/>
</dbReference>
<evidence type="ECO:0000256" key="1">
    <source>
        <dbReference type="ARBA" id="ARBA00012452"/>
    </source>
</evidence>
<dbReference type="PROSITE" id="PS50405">
    <property type="entry name" value="GST_CTER"/>
    <property type="match status" value="1"/>
</dbReference>
<dbReference type="Gene3D" id="1.20.1050.10">
    <property type="match status" value="1"/>
</dbReference>
<dbReference type="FunFam" id="3.40.30.10:FF:000044">
    <property type="entry name" value="Glutathione S-transferase GSTU6"/>
    <property type="match status" value="1"/>
</dbReference>
<dbReference type="InterPro" id="IPR004045">
    <property type="entry name" value="Glutathione_S-Trfase_N"/>
</dbReference>
<dbReference type="GO" id="GO:0005737">
    <property type="term" value="C:cytoplasm"/>
    <property type="evidence" value="ECO:0007669"/>
    <property type="project" value="TreeGrafter"/>
</dbReference>
<evidence type="ECO:0000256" key="4">
    <source>
        <dbReference type="ARBA" id="ARBA00047960"/>
    </source>
</evidence>
<sequence>MADLKVHGFWYSPFTFRVLWTLKLKGISYEYIEEDRYNLSPQLLQYNPVHKKTPVLVHAGKPICESMIIVEYIDELWSQNPLVPANSYEKAVARFWVRYADDMISAVLPPFFGRFGSEEQEKVIKDIWERFGVIEDQCLGDHKKFLGGDTLNIVDIAFGSLMRTLVGLGDALEVKILVAERFPRLHAWFNNFMDVPVINNNPEHEKLVAAIKVFREKTLAFSREWYTKAFSHFIYVFG</sequence>
<dbReference type="InterPro" id="IPR045074">
    <property type="entry name" value="GST_C_Tau"/>
</dbReference>
<evidence type="ECO:0000256" key="2">
    <source>
        <dbReference type="ARBA" id="ARBA00022679"/>
    </source>
</evidence>